<gene>
    <name evidence="5" type="ordered locus">Desor_4362</name>
</gene>
<dbReference type="Proteomes" id="UP000006346">
    <property type="component" value="Chromosome"/>
</dbReference>
<reference evidence="5 6" key="2">
    <citation type="journal article" date="2012" name="J. Bacteriol.">
        <title>Complete genome sequences of Desulfosporosinus orientis DSM765T, Desulfosporosinus youngiae DSM17734T, Desulfosporosinus meridiei DSM13257T, and Desulfosporosinus acidiphilus DSM22704T.</title>
        <authorList>
            <person name="Pester M."/>
            <person name="Brambilla E."/>
            <person name="Alazard D."/>
            <person name="Rattei T."/>
            <person name="Weinmaier T."/>
            <person name="Han J."/>
            <person name="Lucas S."/>
            <person name="Lapidus A."/>
            <person name="Cheng J.F."/>
            <person name="Goodwin L."/>
            <person name="Pitluck S."/>
            <person name="Peters L."/>
            <person name="Ovchinnikova G."/>
            <person name="Teshima H."/>
            <person name="Detter J.C."/>
            <person name="Han C.S."/>
            <person name="Tapia R."/>
            <person name="Land M.L."/>
            <person name="Hauser L."/>
            <person name="Kyrpides N.C."/>
            <person name="Ivanova N.N."/>
            <person name="Pagani I."/>
            <person name="Huntmann M."/>
            <person name="Wei C.L."/>
            <person name="Davenport K.W."/>
            <person name="Daligault H."/>
            <person name="Chain P.S."/>
            <person name="Chen A."/>
            <person name="Mavromatis K."/>
            <person name="Markowitz V."/>
            <person name="Szeto E."/>
            <person name="Mikhailova N."/>
            <person name="Pati A."/>
            <person name="Wagner M."/>
            <person name="Woyke T."/>
            <person name="Ollivier B."/>
            <person name="Klenk H.P."/>
            <person name="Spring S."/>
            <person name="Loy A."/>
        </authorList>
    </citation>
    <scope>NUCLEOTIDE SEQUENCE [LARGE SCALE GENOMIC DNA]</scope>
    <source>
        <strain evidence="6">ATCC 19365 / DSM 765 / NCIMB 8382 / VKM B-1628</strain>
    </source>
</reference>
<dbReference type="HOGENOM" id="CLU_047806_7_2_9"/>
<reference evidence="6" key="1">
    <citation type="submission" date="2011-11" db="EMBL/GenBank/DDBJ databases">
        <title>Complete sequence of Desulfosporosinus orientis DSM 765.</title>
        <authorList>
            <person name="Lucas S."/>
            <person name="Han J."/>
            <person name="Lapidus A."/>
            <person name="Cheng J.-F."/>
            <person name="Goodwin L."/>
            <person name="Pitluck S."/>
            <person name="Peters L."/>
            <person name="Ovchinnikova G."/>
            <person name="Teshima H."/>
            <person name="Detter J.C."/>
            <person name="Han C."/>
            <person name="Tapia R."/>
            <person name="Land M."/>
            <person name="Hauser L."/>
            <person name="Kyrpides N."/>
            <person name="Ivanova N."/>
            <person name="Pagani I."/>
            <person name="Pester M."/>
            <person name="Spring S."/>
            <person name="Ollivier B."/>
            <person name="Rattei T."/>
            <person name="Klenk H.-P."/>
            <person name="Wagner M."/>
            <person name="Loy A."/>
            <person name="Woyke T."/>
        </authorList>
    </citation>
    <scope>NUCLEOTIDE SEQUENCE [LARGE SCALE GENOMIC DNA]</scope>
    <source>
        <strain evidence="6">ATCC 19365 / DSM 765 / NCIMB 8382 / VKM B-1628</strain>
    </source>
</reference>
<keyword evidence="6" id="KW-1185">Reference proteome</keyword>
<dbReference type="KEGG" id="dor:Desor_4362"/>
<dbReference type="STRING" id="768706.Desor_4362"/>
<evidence type="ECO:0000259" key="4">
    <source>
        <dbReference type="SMART" id="SM00479"/>
    </source>
</evidence>
<dbReference type="Gene3D" id="3.30.420.10">
    <property type="entry name" value="Ribonuclease H-like superfamily/Ribonuclease H"/>
    <property type="match status" value="1"/>
</dbReference>
<dbReference type="Pfam" id="PF00929">
    <property type="entry name" value="RNase_T"/>
    <property type="match status" value="1"/>
</dbReference>
<dbReference type="PATRIC" id="fig|768706.3.peg.4428"/>
<evidence type="ECO:0000256" key="2">
    <source>
        <dbReference type="ARBA" id="ARBA00022801"/>
    </source>
</evidence>
<organism evidence="5 6">
    <name type="scientific">Desulfosporosinus orientis (strain ATCC 19365 / DSM 765 / NCIMB 8382 / VKM B-1628 / Singapore I)</name>
    <name type="common">Desulfotomaculum orientis</name>
    <dbReference type="NCBI Taxonomy" id="768706"/>
    <lineage>
        <taxon>Bacteria</taxon>
        <taxon>Bacillati</taxon>
        <taxon>Bacillota</taxon>
        <taxon>Clostridia</taxon>
        <taxon>Eubacteriales</taxon>
        <taxon>Desulfitobacteriaceae</taxon>
        <taxon>Desulfosporosinus</taxon>
    </lineage>
</organism>
<accession>G7WJC8</accession>
<name>G7WJC8_DESOD</name>
<dbReference type="AlphaFoldDB" id="G7WJC8"/>
<dbReference type="SUPFAM" id="SSF53098">
    <property type="entry name" value="Ribonuclease H-like"/>
    <property type="match status" value="1"/>
</dbReference>
<feature type="domain" description="Exonuclease" evidence="4">
    <location>
        <begin position="7"/>
        <end position="185"/>
    </location>
</feature>
<dbReference type="CDD" id="cd06127">
    <property type="entry name" value="DEDDh"/>
    <property type="match status" value="1"/>
</dbReference>
<evidence type="ECO:0000313" key="6">
    <source>
        <dbReference type="Proteomes" id="UP000006346"/>
    </source>
</evidence>
<evidence type="ECO:0000313" key="5">
    <source>
        <dbReference type="EMBL" id="AET69787.1"/>
    </source>
</evidence>
<keyword evidence="2" id="KW-0378">Hydrolase</keyword>
<dbReference type="eggNOG" id="COG0847">
    <property type="taxonomic scope" value="Bacteria"/>
</dbReference>
<dbReference type="InterPro" id="IPR013520">
    <property type="entry name" value="Ribonucl_H"/>
</dbReference>
<dbReference type="GO" id="GO:0003676">
    <property type="term" value="F:nucleic acid binding"/>
    <property type="evidence" value="ECO:0007669"/>
    <property type="project" value="InterPro"/>
</dbReference>
<keyword evidence="1" id="KW-0540">Nuclease</keyword>
<dbReference type="SMART" id="SM00479">
    <property type="entry name" value="EXOIII"/>
    <property type="match status" value="1"/>
</dbReference>
<keyword evidence="3 5" id="KW-0269">Exonuclease</keyword>
<dbReference type="GO" id="GO:0005829">
    <property type="term" value="C:cytosol"/>
    <property type="evidence" value="ECO:0007669"/>
    <property type="project" value="TreeGrafter"/>
</dbReference>
<dbReference type="PANTHER" id="PTHR30231:SF4">
    <property type="entry name" value="PROTEIN NEN2"/>
    <property type="match status" value="1"/>
</dbReference>
<proteinExistence type="predicted"/>
<evidence type="ECO:0000256" key="1">
    <source>
        <dbReference type="ARBA" id="ARBA00022722"/>
    </source>
</evidence>
<dbReference type="GO" id="GO:0008408">
    <property type="term" value="F:3'-5' exonuclease activity"/>
    <property type="evidence" value="ECO:0007669"/>
    <property type="project" value="TreeGrafter"/>
</dbReference>
<dbReference type="RefSeq" id="WP_014186594.1">
    <property type="nucleotide sequence ID" value="NC_016584.1"/>
</dbReference>
<dbReference type="OrthoDB" id="9776650at2"/>
<dbReference type="InterPro" id="IPR012337">
    <property type="entry name" value="RNaseH-like_sf"/>
</dbReference>
<protein>
    <submittedName>
        <fullName evidence="5">DNA polymerase III epsilon subunit-like 3'-5' exonuclease</fullName>
    </submittedName>
</protein>
<evidence type="ECO:0000256" key="3">
    <source>
        <dbReference type="ARBA" id="ARBA00022839"/>
    </source>
</evidence>
<sequence>MNKLMNKVLFVDTETGGIDPLEHSLLSIGLVVWQAGEIVDKEEIFVLDQVIKFTPQALKINQIDFKDFIIKAIEPSQAIKKIHDFCYRNFGDDIPVTLGGHNVNFDIGFLKKLMGKDFQKLFSHRSIDTSAILKYLYLSGKIFEDCSGSDKAFSYFNIIVQNRHSALEDARATTLLFNKLIKLIN</sequence>
<dbReference type="EMBL" id="CP003108">
    <property type="protein sequence ID" value="AET69787.1"/>
    <property type="molecule type" value="Genomic_DNA"/>
</dbReference>
<dbReference type="PANTHER" id="PTHR30231">
    <property type="entry name" value="DNA POLYMERASE III SUBUNIT EPSILON"/>
    <property type="match status" value="1"/>
</dbReference>
<dbReference type="InterPro" id="IPR036397">
    <property type="entry name" value="RNaseH_sf"/>
</dbReference>